<feature type="non-terminal residue" evidence="1">
    <location>
        <position position="70"/>
    </location>
</feature>
<dbReference type="EMBL" id="JH993094">
    <property type="protein sequence ID" value="EKX35233.1"/>
    <property type="molecule type" value="Genomic_DNA"/>
</dbReference>
<organism evidence="1">
    <name type="scientific">Guillardia theta (strain CCMP2712)</name>
    <name type="common">Cryptophyte</name>
    <dbReference type="NCBI Taxonomy" id="905079"/>
    <lineage>
        <taxon>Eukaryota</taxon>
        <taxon>Cryptophyceae</taxon>
        <taxon>Pyrenomonadales</taxon>
        <taxon>Geminigeraceae</taxon>
        <taxon>Guillardia</taxon>
    </lineage>
</organism>
<dbReference type="Proteomes" id="UP000011087">
    <property type="component" value="Unassembled WGS sequence"/>
</dbReference>
<sequence length="70" mass="7823">MEKYVKKMPYYLDCAEDGNGIAHALGEELRRMLQEVGGKADEDEVTVGCSALSLLMKGDKHRSHPNQMLN</sequence>
<reference evidence="2" key="3">
    <citation type="submission" date="2015-06" db="UniProtKB">
        <authorList>
            <consortium name="EnsemblProtists"/>
        </authorList>
    </citation>
    <scope>IDENTIFICATION</scope>
</reference>
<dbReference type="EnsemblProtists" id="EKX35233">
    <property type="protein sequence ID" value="EKX35233"/>
    <property type="gene ID" value="GUITHDRAFT_155549"/>
</dbReference>
<keyword evidence="3" id="KW-1185">Reference proteome</keyword>
<dbReference type="KEGG" id="gtt:GUITHDRAFT_155549"/>
<proteinExistence type="predicted"/>
<reference evidence="3" key="2">
    <citation type="submission" date="2012-11" db="EMBL/GenBank/DDBJ databases">
        <authorList>
            <person name="Kuo A."/>
            <person name="Curtis B.A."/>
            <person name="Tanifuji G."/>
            <person name="Burki F."/>
            <person name="Gruber A."/>
            <person name="Irimia M."/>
            <person name="Maruyama S."/>
            <person name="Arias M.C."/>
            <person name="Ball S.G."/>
            <person name="Gile G.H."/>
            <person name="Hirakawa Y."/>
            <person name="Hopkins J.F."/>
            <person name="Rensing S.A."/>
            <person name="Schmutz J."/>
            <person name="Symeonidi A."/>
            <person name="Elias M."/>
            <person name="Eveleigh R.J."/>
            <person name="Herman E.K."/>
            <person name="Klute M.J."/>
            <person name="Nakayama T."/>
            <person name="Obornik M."/>
            <person name="Reyes-Prieto A."/>
            <person name="Armbrust E.V."/>
            <person name="Aves S.J."/>
            <person name="Beiko R.G."/>
            <person name="Coutinho P."/>
            <person name="Dacks J.B."/>
            <person name="Durnford D.G."/>
            <person name="Fast N.M."/>
            <person name="Green B.R."/>
            <person name="Grisdale C."/>
            <person name="Hempe F."/>
            <person name="Henrissat B."/>
            <person name="Hoppner M.P."/>
            <person name="Ishida K.-I."/>
            <person name="Kim E."/>
            <person name="Koreny L."/>
            <person name="Kroth P.G."/>
            <person name="Liu Y."/>
            <person name="Malik S.-B."/>
            <person name="Maier U.G."/>
            <person name="McRose D."/>
            <person name="Mock T."/>
            <person name="Neilson J.A."/>
            <person name="Onodera N.T."/>
            <person name="Poole A.M."/>
            <person name="Pritham E.J."/>
            <person name="Richards T.A."/>
            <person name="Rocap G."/>
            <person name="Roy S.W."/>
            <person name="Sarai C."/>
            <person name="Schaack S."/>
            <person name="Shirato S."/>
            <person name="Slamovits C.H."/>
            <person name="Spencer D.F."/>
            <person name="Suzuki S."/>
            <person name="Worden A.Z."/>
            <person name="Zauner S."/>
            <person name="Barry K."/>
            <person name="Bell C."/>
            <person name="Bharti A.K."/>
            <person name="Crow J.A."/>
            <person name="Grimwood J."/>
            <person name="Kramer R."/>
            <person name="Lindquist E."/>
            <person name="Lucas S."/>
            <person name="Salamov A."/>
            <person name="McFadden G.I."/>
            <person name="Lane C.E."/>
            <person name="Keeling P.J."/>
            <person name="Gray M.W."/>
            <person name="Grigoriev I.V."/>
            <person name="Archibald J.M."/>
        </authorList>
    </citation>
    <scope>NUCLEOTIDE SEQUENCE</scope>
    <source>
        <strain evidence="3">CCMP2712</strain>
    </source>
</reference>
<dbReference type="AlphaFoldDB" id="L1IG63"/>
<evidence type="ECO:0000313" key="2">
    <source>
        <dbReference type="EnsemblProtists" id="EKX35233"/>
    </source>
</evidence>
<protein>
    <submittedName>
        <fullName evidence="1 2">Uncharacterized protein</fullName>
    </submittedName>
</protein>
<dbReference type="PaxDb" id="55529-EKX35233"/>
<dbReference type="RefSeq" id="XP_005822213.1">
    <property type="nucleotide sequence ID" value="XM_005822156.1"/>
</dbReference>
<dbReference type="GeneID" id="17291959"/>
<accession>L1IG63</accession>
<reference evidence="1 3" key="1">
    <citation type="journal article" date="2012" name="Nature">
        <title>Algal genomes reveal evolutionary mosaicism and the fate of nucleomorphs.</title>
        <authorList>
            <consortium name="DOE Joint Genome Institute"/>
            <person name="Curtis B.A."/>
            <person name="Tanifuji G."/>
            <person name="Burki F."/>
            <person name="Gruber A."/>
            <person name="Irimia M."/>
            <person name="Maruyama S."/>
            <person name="Arias M.C."/>
            <person name="Ball S.G."/>
            <person name="Gile G.H."/>
            <person name="Hirakawa Y."/>
            <person name="Hopkins J.F."/>
            <person name="Kuo A."/>
            <person name="Rensing S.A."/>
            <person name="Schmutz J."/>
            <person name="Symeonidi A."/>
            <person name="Elias M."/>
            <person name="Eveleigh R.J."/>
            <person name="Herman E.K."/>
            <person name="Klute M.J."/>
            <person name="Nakayama T."/>
            <person name="Obornik M."/>
            <person name="Reyes-Prieto A."/>
            <person name="Armbrust E.V."/>
            <person name="Aves S.J."/>
            <person name="Beiko R.G."/>
            <person name="Coutinho P."/>
            <person name="Dacks J.B."/>
            <person name="Durnford D.G."/>
            <person name="Fast N.M."/>
            <person name="Green B.R."/>
            <person name="Grisdale C.J."/>
            <person name="Hempel F."/>
            <person name="Henrissat B."/>
            <person name="Hoppner M.P."/>
            <person name="Ishida K."/>
            <person name="Kim E."/>
            <person name="Koreny L."/>
            <person name="Kroth P.G."/>
            <person name="Liu Y."/>
            <person name="Malik S.B."/>
            <person name="Maier U.G."/>
            <person name="McRose D."/>
            <person name="Mock T."/>
            <person name="Neilson J.A."/>
            <person name="Onodera N.T."/>
            <person name="Poole A.M."/>
            <person name="Pritham E.J."/>
            <person name="Richards T.A."/>
            <person name="Rocap G."/>
            <person name="Roy S.W."/>
            <person name="Sarai C."/>
            <person name="Schaack S."/>
            <person name="Shirato S."/>
            <person name="Slamovits C.H."/>
            <person name="Spencer D.F."/>
            <person name="Suzuki S."/>
            <person name="Worden A.Z."/>
            <person name="Zauner S."/>
            <person name="Barry K."/>
            <person name="Bell C."/>
            <person name="Bharti A.K."/>
            <person name="Crow J.A."/>
            <person name="Grimwood J."/>
            <person name="Kramer R."/>
            <person name="Lindquist E."/>
            <person name="Lucas S."/>
            <person name="Salamov A."/>
            <person name="McFadden G.I."/>
            <person name="Lane C.E."/>
            <person name="Keeling P.J."/>
            <person name="Gray M.W."/>
            <person name="Grigoriev I.V."/>
            <person name="Archibald J.M."/>
        </authorList>
    </citation>
    <scope>NUCLEOTIDE SEQUENCE</scope>
    <source>
        <strain evidence="1 3">CCMP2712</strain>
    </source>
</reference>
<name>L1IG63_GUITC</name>
<evidence type="ECO:0000313" key="3">
    <source>
        <dbReference type="Proteomes" id="UP000011087"/>
    </source>
</evidence>
<gene>
    <name evidence="1" type="ORF">GUITHDRAFT_155549</name>
</gene>
<evidence type="ECO:0000313" key="1">
    <source>
        <dbReference type="EMBL" id="EKX35233.1"/>
    </source>
</evidence>
<dbReference type="HOGENOM" id="CLU_2765750_0_0_1"/>